<dbReference type="AlphaFoldDB" id="A0A7X2LYW2"/>
<protein>
    <submittedName>
        <fullName evidence="2">GNAT family N-acetyltransferase</fullName>
    </submittedName>
</protein>
<proteinExistence type="predicted"/>
<evidence type="ECO:0000313" key="2">
    <source>
        <dbReference type="EMBL" id="MRX72248.1"/>
    </source>
</evidence>
<dbReference type="PROSITE" id="PS51186">
    <property type="entry name" value="GNAT"/>
    <property type="match status" value="1"/>
</dbReference>
<dbReference type="SUPFAM" id="SSF55729">
    <property type="entry name" value="Acyl-CoA N-acyltransferases (Nat)"/>
    <property type="match status" value="1"/>
</dbReference>
<keyword evidence="2" id="KW-0808">Transferase</keyword>
<dbReference type="Pfam" id="PF00583">
    <property type="entry name" value="Acetyltransf_1"/>
    <property type="match status" value="1"/>
</dbReference>
<dbReference type="InterPro" id="IPR016181">
    <property type="entry name" value="Acyl_CoA_acyltransferase"/>
</dbReference>
<dbReference type="CDD" id="cd04301">
    <property type="entry name" value="NAT_SF"/>
    <property type="match status" value="1"/>
</dbReference>
<keyword evidence="3" id="KW-1185">Reference proteome</keyword>
<evidence type="ECO:0000259" key="1">
    <source>
        <dbReference type="PROSITE" id="PS51186"/>
    </source>
</evidence>
<sequence>MFRKELYVYDGQKQRKIIIRNYQEKDFQGLIKIQRESFPPPFPEELLWNENQLTNHIQLFPEGSLCAEADGRIIGSITSLRIDYTESDKHHTWDFITDNGYISTHKHNGNTLYVVDICVSPAYRKLKVGKWLLQSLYETVVHLRLDRLLGGGRMPGYHTYKNELSPEEYVHQVVNGTLRDPVISFLLSCGRTPVSLVENYLDDEESCNYGLLMEWKNPLI</sequence>
<name>A0A7X2LYW2_9BACI</name>
<dbReference type="GO" id="GO:0016747">
    <property type="term" value="F:acyltransferase activity, transferring groups other than amino-acyl groups"/>
    <property type="evidence" value="ECO:0007669"/>
    <property type="project" value="InterPro"/>
</dbReference>
<reference evidence="2 3" key="1">
    <citation type="submission" date="2019-11" db="EMBL/GenBank/DDBJ databases">
        <title>Bacillus lacus genome.</title>
        <authorList>
            <person name="Allen C.J."/>
            <person name="Newman J.D."/>
        </authorList>
    </citation>
    <scope>NUCLEOTIDE SEQUENCE [LARGE SCALE GENOMIC DNA]</scope>
    <source>
        <strain evidence="2 3">KCTC 33946</strain>
    </source>
</reference>
<dbReference type="Gene3D" id="3.40.630.30">
    <property type="match status" value="1"/>
</dbReference>
<accession>A0A7X2LYW2</accession>
<evidence type="ECO:0000313" key="3">
    <source>
        <dbReference type="Proteomes" id="UP000448867"/>
    </source>
</evidence>
<feature type="domain" description="N-acetyltransferase" evidence="1">
    <location>
        <begin position="17"/>
        <end position="218"/>
    </location>
</feature>
<dbReference type="RefSeq" id="WP_154307388.1">
    <property type="nucleotide sequence ID" value="NZ_WKKI01000013.1"/>
</dbReference>
<gene>
    <name evidence="2" type="ORF">GJU40_08795</name>
</gene>
<dbReference type="EMBL" id="WKKI01000013">
    <property type="protein sequence ID" value="MRX72248.1"/>
    <property type="molecule type" value="Genomic_DNA"/>
</dbReference>
<dbReference type="Proteomes" id="UP000448867">
    <property type="component" value="Unassembled WGS sequence"/>
</dbReference>
<comment type="caution">
    <text evidence="2">The sequence shown here is derived from an EMBL/GenBank/DDBJ whole genome shotgun (WGS) entry which is preliminary data.</text>
</comment>
<dbReference type="InterPro" id="IPR000182">
    <property type="entry name" value="GNAT_dom"/>
</dbReference>
<dbReference type="OrthoDB" id="9811121at2"/>
<organism evidence="2 3">
    <name type="scientific">Metabacillus lacus</name>
    <dbReference type="NCBI Taxonomy" id="1983721"/>
    <lineage>
        <taxon>Bacteria</taxon>
        <taxon>Bacillati</taxon>
        <taxon>Bacillota</taxon>
        <taxon>Bacilli</taxon>
        <taxon>Bacillales</taxon>
        <taxon>Bacillaceae</taxon>
        <taxon>Metabacillus</taxon>
    </lineage>
</organism>